<dbReference type="Proteomes" id="UP000762676">
    <property type="component" value="Unassembled WGS sequence"/>
</dbReference>
<name>A0AAV4F345_9GAST</name>
<dbReference type="AlphaFoldDB" id="A0AAV4F345"/>
<protein>
    <recommendedName>
        <fullName evidence="3">Secreted protein</fullName>
    </recommendedName>
</protein>
<evidence type="ECO:0000313" key="2">
    <source>
        <dbReference type="Proteomes" id="UP000762676"/>
    </source>
</evidence>
<dbReference type="EMBL" id="BMAT01000496">
    <property type="protein sequence ID" value="GFR67374.1"/>
    <property type="molecule type" value="Genomic_DNA"/>
</dbReference>
<evidence type="ECO:0000313" key="1">
    <source>
        <dbReference type="EMBL" id="GFR67374.1"/>
    </source>
</evidence>
<gene>
    <name evidence="1" type="ORF">ElyMa_000252200</name>
</gene>
<reference evidence="1 2" key="1">
    <citation type="journal article" date="2021" name="Elife">
        <title>Chloroplast acquisition without the gene transfer in kleptoplastic sea slugs, Plakobranchus ocellatus.</title>
        <authorList>
            <person name="Maeda T."/>
            <person name="Takahashi S."/>
            <person name="Yoshida T."/>
            <person name="Shimamura S."/>
            <person name="Takaki Y."/>
            <person name="Nagai Y."/>
            <person name="Toyoda A."/>
            <person name="Suzuki Y."/>
            <person name="Arimoto A."/>
            <person name="Ishii H."/>
            <person name="Satoh N."/>
            <person name="Nishiyama T."/>
            <person name="Hasebe M."/>
            <person name="Maruyama T."/>
            <person name="Minagawa J."/>
            <person name="Obokata J."/>
            <person name="Shigenobu S."/>
        </authorList>
    </citation>
    <scope>NUCLEOTIDE SEQUENCE [LARGE SCALE GENOMIC DNA]</scope>
</reference>
<evidence type="ECO:0008006" key="3">
    <source>
        <dbReference type="Google" id="ProtNLM"/>
    </source>
</evidence>
<proteinExistence type="predicted"/>
<organism evidence="1 2">
    <name type="scientific">Elysia marginata</name>
    <dbReference type="NCBI Taxonomy" id="1093978"/>
    <lineage>
        <taxon>Eukaryota</taxon>
        <taxon>Metazoa</taxon>
        <taxon>Spiralia</taxon>
        <taxon>Lophotrochozoa</taxon>
        <taxon>Mollusca</taxon>
        <taxon>Gastropoda</taxon>
        <taxon>Heterobranchia</taxon>
        <taxon>Euthyneura</taxon>
        <taxon>Panpulmonata</taxon>
        <taxon>Sacoglossa</taxon>
        <taxon>Placobranchoidea</taxon>
        <taxon>Plakobranchidae</taxon>
        <taxon>Elysia</taxon>
    </lineage>
</organism>
<sequence length="79" mass="8668">MVRVSSRVLVLRSPVLQVLLTCPRHRNSMSDARTKTKVDITCAGSPISDTVITTHLHPDCKLRRMYTTFSVGTASALGI</sequence>
<accession>A0AAV4F345</accession>
<comment type="caution">
    <text evidence="1">The sequence shown here is derived from an EMBL/GenBank/DDBJ whole genome shotgun (WGS) entry which is preliminary data.</text>
</comment>
<keyword evidence="2" id="KW-1185">Reference proteome</keyword>